<feature type="transmembrane region" description="Helical" evidence="1">
    <location>
        <begin position="12"/>
        <end position="33"/>
    </location>
</feature>
<keyword evidence="1" id="KW-1133">Transmembrane helix</keyword>
<dbReference type="RefSeq" id="WP_268752130.1">
    <property type="nucleotide sequence ID" value="NZ_JAPRFQ010000001.1"/>
</dbReference>
<feature type="transmembrane region" description="Helical" evidence="1">
    <location>
        <begin position="78"/>
        <end position="99"/>
    </location>
</feature>
<proteinExistence type="predicted"/>
<name>A0A9X3FPE0_9LACT</name>
<organism evidence="2 3">
    <name type="scientific">Aerococcus kribbianus</name>
    <dbReference type="NCBI Taxonomy" id="2999064"/>
    <lineage>
        <taxon>Bacteria</taxon>
        <taxon>Bacillati</taxon>
        <taxon>Bacillota</taxon>
        <taxon>Bacilli</taxon>
        <taxon>Lactobacillales</taxon>
        <taxon>Aerococcaceae</taxon>
        <taxon>Aerococcus</taxon>
    </lineage>
</organism>
<dbReference type="Pfam" id="PF12822">
    <property type="entry name" value="ECF_trnsprt"/>
    <property type="match status" value="1"/>
</dbReference>
<evidence type="ECO:0000313" key="2">
    <source>
        <dbReference type="EMBL" id="MCZ0725821.1"/>
    </source>
</evidence>
<dbReference type="AlphaFoldDB" id="A0A9X3FPE0"/>
<sequence length="195" mass="20645">MMENKTKQLTRLSLLIAVLVIQTFVPGIGYIPIGPIQATIIHITVIVGACLFGRKTGFVLGLSWGVLRMIKAMLMPDILSVVFINPLVSVLPRLLVGWISGVVADFLGRYLSTKTSYTLTGVIGSIVNTVTVLTAIYLFAGESYADALGIPETALMATFIAAMGSNGVLEAVVSGILTPLLATPLARGIKQSKLV</sequence>
<gene>
    <name evidence="2" type="ORF">OW157_04450</name>
</gene>
<reference evidence="2" key="1">
    <citation type="submission" date="2022-12" db="EMBL/GenBank/DDBJ databases">
        <title>Description and comparative metabolic analysis of Aerococcus sp. nov., isolated from the feces of a pig.</title>
        <authorList>
            <person name="Chang Y.-H."/>
        </authorList>
    </citation>
    <scope>NUCLEOTIDE SEQUENCE</scope>
    <source>
        <strain evidence="2">YH-aer222</strain>
    </source>
</reference>
<feature type="transmembrane region" description="Helical" evidence="1">
    <location>
        <begin position="147"/>
        <end position="165"/>
    </location>
</feature>
<accession>A0A9X3FPE0</accession>
<keyword evidence="3" id="KW-1185">Reference proteome</keyword>
<comment type="caution">
    <text evidence="2">The sequence shown here is derived from an EMBL/GenBank/DDBJ whole genome shotgun (WGS) entry which is preliminary data.</text>
</comment>
<dbReference type="EMBL" id="JAPRFR010000001">
    <property type="protein sequence ID" value="MCZ0725821.1"/>
    <property type="molecule type" value="Genomic_DNA"/>
</dbReference>
<dbReference type="Gene3D" id="1.10.1760.20">
    <property type="match status" value="1"/>
</dbReference>
<keyword evidence="1" id="KW-0812">Transmembrane</keyword>
<evidence type="ECO:0000313" key="3">
    <source>
        <dbReference type="Proteomes" id="UP001146670"/>
    </source>
</evidence>
<protein>
    <submittedName>
        <fullName evidence="2">ECF transporter S component</fullName>
    </submittedName>
</protein>
<keyword evidence="1" id="KW-0472">Membrane</keyword>
<feature type="transmembrane region" description="Helical" evidence="1">
    <location>
        <begin position="39"/>
        <end position="66"/>
    </location>
</feature>
<feature type="transmembrane region" description="Helical" evidence="1">
    <location>
        <begin position="119"/>
        <end position="140"/>
    </location>
</feature>
<dbReference type="Proteomes" id="UP001146670">
    <property type="component" value="Unassembled WGS sequence"/>
</dbReference>
<evidence type="ECO:0000256" key="1">
    <source>
        <dbReference type="SAM" id="Phobius"/>
    </source>
</evidence>
<dbReference type="InterPro" id="IPR024529">
    <property type="entry name" value="ECF_trnsprt_substrate-spec"/>
</dbReference>
<dbReference type="GO" id="GO:0022857">
    <property type="term" value="F:transmembrane transporter activity"/>
    <property type="evidence" value="ECO:0007669"/>
    <property type="project" value="InterPro"/>
</dbReference>